<dbReference type="PROSITE" id="PS50174">
    <property type="entry name" value="G_PATCH"/>
    <property type="match status" value="1"/>
</dbReference>
<feature type="compositionally biased region" description="Polar residues" evidence="1">
    <location>
        <begin position="72"/>
        <end position="82"/>
    </location>
</feature>
<feature type="region of interest" description="Disordered" evidence="1">
    <location>
        <begin position="149"/>
        <end position="258"/>
    </location>
</feature>
<dbReference type="SMART" id="SM00443">
    <property type="entry name" value="G_patch"/>
    <property type="match status" value="1"/>
</dbReference>
<feature type="compositionally biased region" description="Low complexity" evidence="1">
    <location>
        <begin position="383"/>
        <end position="392"/>
    </location>
</feature>
<organism evidence="3 4">
    <name type="scientific">Dreissena polymorpha</name>
    <name type="common">Zebra mussel</name>
    <name type="synonym">Mytilus polymorpha</name>
    <dbReference type="NCBI Taxonomy" id="45954"/>
    <lineage>
        <taxon>Eukaryota</taxon>
        <taxon>Metazoa</taxon>
        <taxon>Spiralia</taxon>
        <taxon>Lophotrochozoa</taxon>
        <taxon>Mollusca</taxon>
        <taxon>Bivalvia</taxon>
        <taxon>Autobranchia</taxon>
        <taxon>Heteroconchia</taxon>
        <taxon>Euheterodonta</taxon>
        <taxon>Imparidentia</taxon>
        <taxon>Neoheterodontei</taxon>
        <taxon>Myida</taxon>
        <taxon>Dreissenoidea</taxon>
        <taxon>Dreissenidae</taxon>
        <taxon>Dreissena</taxon>
    </lineage>
</organism>
<dbReference type="EMBL" id="JAIWYP010000003">
    <property type="protein sequence ID" value="KAH3852017.1"/>
    <property type="molecule type" value="Genomic_DNA"/>
</dbReference>
<dbReference type="Pfam" id="PF01585">
    <property type="entry name" value="G-patch"/>
    <property type="match status" value="1"/>
</dbReference>
<dbReference type="GO" id="GO:0003676">
    <property type="term" value="F:nucleic acid binding"/>
    <property type="evidence" value="ECO:0007669"/>
    <property type="project" value="InterPro"/>
</dbReference>
<evidence type="ECO:0000259" key="2">
    <source>
        <dbReference type="PROSITE" id="PS50174"/>
    </source>
</evidence>
<reference evidence="3" key="2">
    <citation type="submission" date="2020-11" db="EMBL/GenBank/DDBJ databases">
        <authorList>
            <person name="McCartney M.A."/>
            <person name="Auch B."/>
            <person name="Kono T."/>
            <person name="Mallez S."/>
            <person name="Becker A."/>
            <person name="Gohl D.M."/>
            <person name="Silverstein K.A.T."/>
            <person name="Koren S."/>
            <person name="Bechman K.B."/>
            <person name="Herman A."/>
            <person name="Abrahante J.E."/>
            <person name="Garbe J."/>
        </authorList>
    </citation>
    <scope>NUCLEOTIDE SEQUENCE</scope>
    <source>
        <strain evidence="3">Duluth1</strain>
        <tissue evidence="3">Whole animal</tissue>
    </source>
</reference>
<accession>A0A9D4R2X4</accession>
<dbReference type="InterPro" id="IPR051189">
    <property type="entry name" value="Splicing_assoc_domain"/>
</dbReference>
<feature type="compositionally biased region" description="Polar residues" evidence="1">
    <location>
        <begin position="235"/>
        <end position="244"/>
    </location>
</feature>
<feature type="compositionally biased region" description="Basic and acidic residues" evidence="1">
    <location>
        <begin position="217"/>
        <end position="232"/>
    </location>
</feature>
<feature type="compositionally biased region" description="Low complexity" evidence="1">
    <location>
        <begin position="245"/>
        <end position="257"/>
    </location>
</feature>
<reference evidence="3" key="1">
    <citation type="journal article" date="2019" name="bioRxiv">
        <title>The Genome of the Zebra Mussel, Dreissena polymorpha: A Resource for Invasive Species Research.</title>
        <authorList>
            <person name="McCartney M.A."/>
            <person name="Auch B."/>
            <person name="Kono T."/>
            <person name="Mallez S."/>
            <person name="Zhang Y."/>
            <person name="Obille A."/>
            <person name="Becker A."/>
            <person name="Abrahante J.E."/>
            <person name="Garbe J."/>
            <person name="Badalamenti J.P."/>
            <person name="Herman A."/>
            <person name="Mangelson H."/>
            <person name="Liachko I."/>
            <person name="Sullivan S."/>
            <person name="Sone E.D."/>
            <person name="Koren S."/>
            <person name="Silverstein K.A.T."/>
            <person name="Beckman K.B."/>
            <person name="Gohl D.M."/>
        </authorList>
    </citation>
    <scope>NUCLEOTIDE SEQUENCE</scope>
    <source>
        <strain evidence="3">Duluth1</strain>
        <tissue evidence="3">Whole animal</tissue>
    </source>
</reference>
<feature type="compositionally biased region" description="Basic residues" evidence="1">
    <location>
        <begin position="166"/>
        <end position="175"/>
    </location>
</feature>
<dbReference type="InterPro" id="IPR000467">
    <property type="entry name" value="G_patch_dom"/>
</dbReference>
<evidence type="ECO:0000313" key="3">
    <source>
        <dbReference type="EMBL" id="KAH3852017.1"/>
    </source>
</evidence>
<feature type="compositionally biased region" description="Basic residues" evidence="1">
    <location>
        <begin position="55"/>
        <end position="69"/>
    </location>
</feature>
<proteinExistence type="predicted"/>
<comment type="caution">
    <text evidence="3">The sequence shown here is derived from an EMBL/GenBank/DDBJ whole genome shotgun (WGS) entry which is preliminary data.</text>
</comment>
<dbReference type="Proteomes" id="UP000828390">
    <property type="component" value="Unassembled WGS sequence"/>
</dbReference>
<sequence>MESNIVNDFERLRVFSSSIGKMDDLVHDLSLALEDAATHKRSKSDGGHGASSSSSRRHPRKRRGRRKRHQPENGNFSETSQSSIDEVLKDYMENCAQSDSDDLTIAKHIVRLTLPLGINHIPQVESDSVNECMFSPIRPQRRRKKYKTMAIDPDPTSSQHDSPVKGKPKYIRPRSKGMELPHCSMGTSPMDGGTFPHTAKEGSTEEAVPGKRKRSSRKSDFRADDCFNKEDETSLDLTMNSQDNSSSSTLSSSTESLSGDEYCVTAEADDEQSDFFHEAGPASGIPGVIPWWENEGVTSDDEPMVSDKQFQQILNGSFQHLSRSSQVGFKARMTRIMRKCGRDIRFGRRKLRGKIPGYTVQRFIQERHKWNSMQGKLGAWIASSNNNSSNSSALTDSKRQRKTPPPINEAEYGLFSIQSEPIPESNLGNRMLQQMGWTPGQGLGLNGAGIRTPVTATIRPHRQGLGCEFPGVTSGTTGAGGNVGTVIGLCNVASKKLSPERISENETIS</sequence>
<protein>
    <recommendedName>
        <fullName evidence="2">G-patch domain-containing protein</fullName>
    </recommendedName>
</protein>
<gene>
    <name evidence="3" type="ORF">DPMN_094510</name>
</gene>
<feature type="region of interest" description="Disordered" evidence="1">
    <location>
        <begin position="381"/>
        <end position="406"/>
    </location>
</feature>
<evidence type="ECO:0000256" key="1">
    <source>
        <dbReference type="SAM" id="MobiDB-lite"/>
    </source>
</evidence>
<keyword evidence="4" id="KW-1185">Reference proteome</keyword>
<feature type="region of interest" description="Disordered" evidence="1">
    <location>
        <begin position="37"/>
        <end position="82"/>
    </location>
</feature>
<feature type="domain" description="G-patch" evidence="2">
    <location>
        <begin position="424"/>
        <end position="470"/>
    </location>
</feature>
<dbReference type="PANTHER" id="PTHR14195">
    <property type="entry name" value="G PATCH DOMAIN CONTAINING PROTEIN 2"/>
    <property type="match status" value="1"/>
</dbReference>
<dbReference type="AlphaFoldDB" id="A0A9D4R2X4"/>
<name>A0A9D4R2X4_DREPO</name>
<dbReference type="OrthoDB" id="6095487at2759"/>
<evidence type="ECO:0000313" key="4">
    <source>
        <dbReference type="Proteomes" id="UP000828390"/>
    </source>
</evidence>